<comment type="caution">
    <text evidence="2">The sequence shown here is derived from an EMBL/GenBank/DDBJ whole genome shotgun (WGS) entry which is preliminary data.</text>
</comment>
<dbReference type="AlphaFoldDB" id="A0A2K0SY44"/>
<proteinExistence type="predicted"/>
<feature type="chain" id="PRO_5014317511" evidence="1">
    <location>
        <begin position="22"/>
        <end position="69"/>
    </location>
</feature>
<accession>A0A2K0SY44</accession>
<evidence type="ECO:0000256" key="1">
    <source>
        <dbReference type="SAM" id="SignalP"/>
    </source>
</evidence>
<dbReference type="Proteomes" id="UP000236546">
    <property type="component" value="Unassembled WGS sequence"/>
</dbReference>
<name>A0A2K0SY44_9HYPO</name>
<protein>
    <submittedName>
        <fullName evidence="2">Uncharacterized protein</fullName>
    </submittedName>
</protein>
<sequence>MSLRALNLLLAAVAVTQFAAAAPSEPTPSEPTLSETTNIRSLKIGDVYQMGGLTWRVEPLEINTNSTFG</sequence>
<evidence type="ECO:0000313" key="2">
    <source>
        <dbReference type="EMBL" id="PNP38199.1"/>
    </source>
</evidence>
<feature type="signal peptide" evidence="1">
    <location>
        <begin position="1"/>
        <end position="21"/>
    </location>
</feature>
<keyword evidence="1" id="KW-0732">Signal</keyword>
<gene>
    <name evidence="2" type="ORF">TGAMA5MH_09889</name>
</gene>
<reference evidence="2 3" key="1">
    <citation type="submission" date="2017-02" db="EMBL/GenBank/DDBJ databases">
        <title>Genomes of Trichoderma spp. with biocontrol activity.</title>
        <authorList>
            <person name="Gardiner D."/>
            <person name="Kazan K."/>
            <person name="Vos C."/>
            <person name="Harvey P."/>
        </authorList>
    </citation>
    <scope>NUCLEOTIDE SEQUENCE [LARGE SCALE GENOMIC DNA]</scope>
    <source>
        <strain evidence="2 3">A5MH</strain>
    </source>
</reference>
<organism evidence="2 3">
    <name type="scientific">Trichoderma gamsii</name>
    <dbReference type="NCBI Taxonomy" id="398673"/>
    <lineage>
        <taxon>Eukaryota</taxon>
        <taxon>Fungi</taxon>
        <taxon>Dikarya</taxon>
        <taxon>Ascomycota</taxon>
        <taxon>Pezizomycotina</taxon>
        <taxon>Sordariomycetes</taxon>
        <taxon>Hypocreomycetidae</taxon>
        <taxon>Hypocreales</taxon>
        <taxon>Hypocreaceae</taxon>
        <taxon>Trichoderma</taxon>
    </lineage>
</organism>
<evidence type="ECO:0000313" key="3">
    <source>
        <dbReference type="Proteomes" id="UP000236546"/>
    </source>
</evidence>
<dbReference type="EMBL" id="MTYH01000107">
    <property type="protein sequence ID" value="PNP38199.1"/>
    <property type="molecule type" value="Genomic_DNA"/>
</dbReference>